<comment type="caution">
    <text evidence="1">The sequence shown here is derived from an EMBL/GenBank/DDBJ whole genome shotgun (WGS) entry which is preliminary data.</text>
</comment>
<organism evidence="1 2">
    <name type="scientific">Penicillium frequentans</name>
    <dbReference type="NCBI Taxonomy" id="3151616"/>
    <lineage>
        <taxon>Eukaryota</taxon>
        <taxon>Fungi</taxon>
        <taxon>Dikarya</taxon>
        <taxon>Ascomycota</taxon>
        <taxon>Pezizomycotina</taxon>
        <taxon>Eurotiomycetes</taxon>
        <taxon>Eurotiomycetidae</taxon>
        <taxon>Eurotiales</taxon>
        <taxon>Aspergillaceae</taxon>
        <taxon>Penicillium</taxon>
    </lineage>
</organism>
<dbReference type="Proteomes" id="UP001220324">
    <property type="component" value="Unassembled WGS sequence"/>
</dbReference>
<keyword evidence="2" id="KW-1185">Reference proteome</keyword>
<evidence type="ECO:0000313" key="1">
    <source>
        <dbReference type="EMBL" id="KAJ5541684.1"/>
    </source>
</evidence>
<name>A0AAD6CX91_9EURO</name>
<protein>
    <submittedName>
        <fullName evidence="1">Uncharacterized protein</fullName>
    </submittedName>
</protein>
<evidence type="ECO:0000313" key="2">
    <source>
        <dbReference type="Proteomes" id="UP001220324"/>
    </source>
</evidence>
<dbReference type="EMBL" id="JAQIZZ010000005">
    <property type="protein sequence ID" value="KAJ5541684.1"/>
    <property type="molecule type" value="Genomic_DNA"/>
</dbReference>
<gene>
    <name evidence="1" type="ORF">N7494_006760</name>
</gene>
<proteinExistence type="predicted"/>
<sequence length="463" mass="53103">MTTSLYSELHEESLEGPLAEIMRQNGNLDKNSEFFLTSSLKRHSRPYRVSSGEWVTAVTSNSPSPSPTYGASRVTSQVLSLDDLTNDEIATHFVVVLKIFSQIYAIAKLAQIAFMGYGIELDNSETGLRYWIDRAETNIATDNLGELITIVEHLFYVVYARIKLEMAGIELCALYKMETRPAMTKDRQFYMPEPNHLYRIFLLFKDILDSPGICEERDNDLISRFMENYVRMLICKDARLGPFCIDDILGYRRYAYSIVNNRHSTYCKKWDSLISIFPDFPPETMTVLSERYFTMTPKQVPDCDIPVNELPFTNLELIDPVLREKQIILDHRIGTLAKLEGKSIGDCRRDDGKIRLLHEVKHSKCICKSACVCARKCTYDVERRCPCAERQLRMQLAMNRKGVGRFEFSDRVNTVTLAGFQGLAAMKGDAREDAIAEEIIDIFEIISMEIHKERLIGDVVNWV</sequence>
<dbReference type="AlphaFoldDB" id="A0AAD6CX91"/>
<accession>A0AAD6CX91</accession>
<reference evidence="1 2" key="1">
    <citation type="journal article" date="2023" name="IMA Fungus">
        <title>Comparative genomic study of the Penicillium genus elucidates a diverse pangenome and 15 lateral gene transfer events.</title>
        <authorList>
            <person name="Petersen C."/>
            <person name="Sorensen T."/>
            <person name="Nielsen M.R."/>
            <person name="Sondergaard T.E."/>
            <person name="Sorensen J.L."/>
            <person name="Fitzpatrick D.A."/>
            <person name="Frisvad J.C."/>
            <person name="Nielsen K.L."/>
        </authorList>
    </citation>
    <scope>NUCLEOTIDE SEQUENCE [LARGE SCALE GENOMIC DNA]</scope>
    <source>
        <strain evidence="1 2">IBT 35679</strain>
    </source>
</reference>